<dbReference type="NCBIfam" id="TIGR02874">
    <property type="entry name" value="spore_ytfJ"/>
    <property type="match status" value="1"/>
</dbReference>
<proteinExistence type="predicted"/>
<dbReference type="EMBL" id="VSSQ01007416">
    <property type="protein sequence ID" value="MPM35847.1"/>
    <property type="molecule type" value="Genomic_DNA"/>
</dbReference>
<accession>A0A644Z5F4</accession>
<protein>
    <submittedName>
        <fullName evidence="1">Putative spore protein YtfJ</fullName>
    </submittedName>
</protein>
<dbReference type="AlphaFoldDB" id="A0A644Z5F4"/>
<organism evidence="1">
    <name type="scientific">bioreactor metagenome</name>
    <dbReference type="NCBI Taxonomy" id="1076179"/>
    <lineage>
        <taxon>unclassified sequences</taxon>
        <taxon>metagenomes</taxon>
        <taxon>ecological metagenomes</taxon>
    </lineage>
</organism>
<dbReference type="PANTHER" id="PTHR39162:SF1">
    <property type="entry name" value="SPORULATION PROTEIN YTFJ"/>
    <property type="match status" value="1"/>
</dbReference>
<sequence>MSSHPINEVTSNIMEKLTEMTDVNTVIGDAITTPSGVVIIPISKVSVGFGVGGGEYNMNTAVSSQPDAKIPFGGGGGAALTINPIAFLTVSGENVKILTVDRDESTIDKALSMLPELVDKAVAAYNERKAKKNTAESPKDAE</sequence>
<reference evidence="1" key="1">
    <citation type="submission" date="2019-08" db="EMBL/GenBank/DDBJ databases">
        <authorList>
            <person name="Kucharzyk K."/>
            <person name="Murdoch R.W."/>
            <person name="Higgins S."/>
            <person name="Loffler F."/>
        </authorList>
    </citation>
    <scope>NUCLEOTIDE SEQUENCE</scope>
</reference>
<dbReference type="InterPro" id="IPR014229">
    <property type="entry name" value="Spore_YtfJ"/>
</dbReference>
<evidence type="ECO:0000313" key="1">
    <source>
        <dbReference type="EMBL" id="MPM35847.1"/>
    </source>
</evidence>
<gene>
    <name evidence="1" type="primary">ytfJ_3</name>
    <name evidence="1" type="ORF">SDC9_82441</name>
</gene>
<comment type="caution">
    <text evidence="1">The sequence shown here is derived from an EMBL/GenBank/DDBJ whole genome shotgun (WGS) entry which is preliminary data.</text>
</comment>
<dbReference type="PANTHER" id="PTHR39162">
    <property type="entry name" value="GLL3345 PROTEIN"/>
    <property type="match status" value="1"/>
</dbReference>
<dbReference type="Pfam" id="PF09579">
    <property type="entry name" value="Spore_YtfJ"/>
    <property type="match status" value="1"/>
</dbReference>
<dbReference type="PIRSF" id="PIRSF021377">
    <property type="entry name" value="YtfJ"/>
    <property type="match status" value="1"/>
</dbReference>
<name>A0A644Z5F4_9ZZZZ</name>